<accession>A0A8J4TJU6</accession>
<reference evidence="1" key="1">
    <citation type="submission" date="2019-05" db="EMBL/GenBank/DDBJ databases">
        <title>Annotation for the trematode Paragonimus heterotremus.</title>
        <authorList>
            <person name="Choi Y.-J."/>
        </authorList>
    </citation>
    <scope>NUCLEOTIDE SEQUENCE</scope>
    <source>
        <strain evidence="1">LC</strain>
    </source>
</reference>
<organism evidence="1 2">
    <name type="scientific">Paragonimus heterotremus</name>
    <dbReference type="NCBI Taxonomy" id="100268"/>
    <lineage>
        <taxon>Eukaryota</taxon>
        <taxon>Metazoa</taxon>
        <taxon>Spiralia</taxon>
        <taxon>Lophotrochozoa</taxon>
        <taxon>Platyhelminthes</taxon>
        <taxon>Trematoda</taxon>
        <taxon>Digenea</taxon>
        <taxon>Plagiorchiida</taxon>
        <taxon>Troglotremata</taxon>
        <taxon>Troglotrematidae</taxon>
        <taxon>Paragonimus</taxon>
    </lineage>
</organism>
<evidence type="ECO:0000313" key="1">
    <source>
        <dbReference type="EMBL" id="KAF5406219.1"/>
    </source>
</evidence>
<sequence length="202" mass="23017">MKTLPTYGIVGILLKRMLNNNWHMCDCQPFLLVISTEHLSRSPNVIICVDGPKTVTILGPEETTGLLHTSAQLHLATFKLKSSARKIYNESNSLRHVYPDRPQYLLCLTSPFFDRTTVKWYGLLNITGQWQELTALDTFTRQLEDDGINYVLGSIVQLVSTNTDHAPLQWISVKCVVEPSQQELSDENESVRMHQIELRNYG</sequence>
<dbReference type="OrthoDB" id="8049355at2759"/>
<protein>
    <submittedName>
        <fullName evidence="1">Uncharacterized protein</fullName>
    </submittedName>
</protein>
<proteinExistence type="predicted"/>
<name>A0A8J4TJU6_9TREM</name>
<evidence type="ECO:0000313" key="2">
    <source>
        <dbReference type="Proteomes" id="UP000748531"/>
    </source>
</evidence>
<keyword evidence="2" id="KW-1185">Reference proteome</keyword>
<dbReference type="AlphaFoldDB" id="A0A8J4TJU6"/>
<gene>
    <name evidence="1" type="ORF">PHET_00234</name>
</gene>
<dbReference type="EMBL" id="LUCH01000064">
    <property type="protein sequence ID" value="KAF5406219.1"/>
    <property type="molecule type" value="Genomic_DNA"/>
</dbReference>
<comment type="caution">
    <text evidence="1">The sequence shown here is derived from an EMBL/GenBank/DDBJ whole genome shotgun (WGS) entry which is preliminary data.</text>
</comment>
<dbReference type="Proteomes" id="UP000748531">
    <property type="component" value="Unassembled WGS sequence"/>
</dbReference>